<keyword evidence="2" id="KW-0472">Membrane</keyword>
<protein>
    <submittedName>
        <fullName evidence="3">Uncharacterized protein</fullName>
    </submittedName>
</protein>
<evidence type="ECO:0000256" key="1">
    <source>
        <dbReference type="SAM" id="MobiDB-lite"/>
    </source>
</evidence>
<keyword evidence="2" id="KW-0812">Transmembrane</keyword>
<feature type="transmembrane region" description="Helical" evidence="2">
    <location>
        <begin position="43"/>
        <end position="71"/>
    </location>
</feature>
<dbReference type="EMBL" id="LAZR01017609">
    <property type="protein sequence ID" value="KKL99711.1"/>
    <property type="molecule type" value="Genomic_DNA"/>
</dbReference>
<organism evidence="3">
    <name type="scientific">marine sediment metagenome</name>
    <dbReference type="NCBI Taxonomy" id="412755"/>
    <lineage>
        <taxon>unclassified sequences</taxon>
        <taxon>metagenomes</taxon>
        <taxon>ecological metagenomes</taxon>
    </lineage>
</organism>
<sequence length="130" mass="14368">MSEEPFTLRSLGDSAESAFQSIKANVGSATAAVQNEAVVDWPLWILGLAGFALLFFIRPIFELLAAIAFGIRAGVPILRDLASPYNFTSPSDTADDRLRQEGRGPYSTDQRERLRWYNREGEFAPDAKAD</sequence>
<dbReference type="AlphaFoldDB" id="A0A0F9H9N0"/>
<accession>A0A0F9H9N0</accession>
<proteinExistence type="predicted"/>
<evidence type="ECO:0000313" key="3">
    <source>
        <dbReference type="EMBL" id="KKL99711.1"/>
    </source>
</evidence>
<reference evidence="3" key="1">
    <citation type="journal article" date="2015" name="Nature">
        <title>Complex archaea that bridge the gap between prokaryotes and eukaryotes.</title>
        <authorList>
            <person name="Spang A."/>
            <person name="Saw J.H."/>
            <person name="Jorgensen S.L."/>
            <person name="Zaremba-Niedzwiedzka K."/>
            <person name="Martijn J."/>
            <person name="Lind A.E."/>
            <person name="van Eijk R."/>
            <person name="Schleper C."/>
            <person name="Guy L."/>
            <person name="Ettema T.J."/>
        </authorList>
    </citation>
    <scope>NUCLEOTIDE SEQUENCE</scope>
</reference>
<evidence type="ECO:0000256" key="2">
    <source>
        <dbReference type="SAM" id="Phobius"/>
    </source>
</evidence>
<comment type="caution">
    <text evidence="3">The sequence shown here is derived from an EMBL/GenBank/DDBJ whole genome shotgun (WGS) entry which is preliminary data.</text>
</comment>
<name>A0A0F9H9N0_9ZZZZ</name>
<keyword evidence="2" id="KW-1133">Transmembrane helix</keyword>
<gene>
    <name evidence="3" type="ORF">LCGC14_1811670</name>
</gene>
<feature type="region of interest" description="Disordered" evidence="1">
    <location>
        <begin position="88"/>
        <end position="111"/>
    </location>
</feature>